<evidence type="ECO:0000313" key="5">
    <source>
        <dbReference type="Proteomes" id="UP000033220"/>
    </source>
</evidence>
<feature type="region of interest" description="Disordered" evidence="1">
    <location>
        <begin position="51"/>
        <end position="74"/>
    </location>
</feature>
<dbReference type="HOGENOM" id="CLU_554196_0_0_5"/>
<sequence>MLFRRSGMSAMSKERSGQKGGAPLIMALEPRLMFDGAAAGEAAHAVDASAHTASADVPAPVTVRDAQPDKNGGKKEAAFIDTSLADFKTLEAGLPEGVAIVEIDSGQEGLAQIAQWARDNSGYDAVHILSHGSEAEIRLGTETVSLVSLATPDIQAELTQIGQALSVEGDLLLYGCDVAQGKAGQDFVAALARITGADVAASRDITGPAAASGNWILEVENGGIETRSVAPADYQGLLPVGPTTTVTSAALSADTGSSSTDWITKTADQTISGTLSAALGAGEKVEVSLDNGATWADASSYSVGSTAWSTTATLSGSNTFQGRVSDGSASGTALSQAYILDTTAPAAPSVAISADTGANTSDGITKTATQTVTVTAEAGAAFYVNYGDNTTGSGSGSHTFTSDGKYTIWVSATDVAGNTSEGGTLIVVVDRSAPTDITPSQTVISLDGAAQGATLATLRATDATAISDYTDAWTYTVTGGPIRPSSAPRAQR</sequence>
<dbReference type="InterPro" id="IPR044016">
    <property type="entry name" value="Big_13"/>
</dbReference>
<dbReference type="OrthoDB" id="9816366at2"/>
<dbReference type="STRING" id="1150469.RSPPHO_02623"/>
<proteinExistence type="predicted"/>
<gene>
    <name evidence="4" type="ORF">RSPPHO_02623</name>
</gene>
<evidence type="ECO:0000313" key="4">
    <source>
        <dbReference type="EMBL" id="CCG09249.1"/>
    </source>
</evidence>
<evidence type="ECO:0000256" key="1">
    <source>
        <dbReference type="SAM" id="MobiDB-lite"/>
    </source>
</evidence>
<feature type="domain" description="Bacterial Ig-like" evidence="3">
    <location>
        <begin position="347"/>
        <end position="430"/>
    </location>
</feature>
<keyword evidence="5" id="KW-1185">Reference proteome</keyword>
<feature type="region of interest" description="Disordered" evidence="1">
    <location>
        <begin position="1"/>
        <end position="21"/>
    </location>
</feature>
<evidence type="ECO:0000259" key="2">
    <source>
        <dbReference type="Pfam" id="PF14252"/>
    </source>
</evidence>
<evidence type="ECO:0000259" key="3">
    <source>
        <dbReference type="Pfam" id="PF19077"/>
    </source>
</evidence>
<name>H6SMW4_PARPM</name>
<organism evidence="4 5">
    <name type="scientific">Pararhodospirillum photometricum DSM 122</name>
    <dbReference type="NCBI Taxonomy" id="1150469"/>
    <lineage>
        <taxon>Bacteria</taxon>
        <taxon>Pseudomonadati</taxon>
        <taxon>Pseudomonadota</taxon>
        <taxon>Alphaproteobacteria</taxon>
        <taxon>Rhodospirillales</taxon>
        <taxon>Rhodospirillaceae</taxon>
        <taxon>Pararhodospirillum</taxon>
    </lineage>
</organism>
<dbReference type="AlphaFoldDB" id="H6SMW4"/>
<dbReference type="InterPro" id="IPR025592">
    <property type="entry name" value="DUF4347"/>
</dbReference>
<dbReference type="Gene3D" id="2.60.40.10">
    <property type="entry name" value="Immunoglobulins"/>
    <property type="match status" value="2"/>
</dbReference>
<dbReference type="Pfam" id="PF14252">
    <property type="entry name" value="DUF4347"/>
    <property type="match status" value="1"/>
</dbReference>
<accession>H6SMW4</accession>
<dbReference type="eggNOG" id="COG3210">
    <property type="taxonomic scope" value="Bacteria"/>
</dbReference>
<dbReference type="InterPro" id="IPR013783">
    <property type="entry name" value="Ig-like_fold"/>
</dbReference>
<protein>
    <submittedName>
        <fullName evidence="4">Autotransporter adhesin</fullName>
    </submittedName>
</protein>
<dbReference type="Proteomes" id="UP000033220">
    <property type="component" value="Chromosome DSM 122"/>
</dbReference>
<reference evidence="4 5" key="1">
    <citation type="submission" date="2012-02" db="EMBL/GenBank/DDBJ databases">
        <title>Shotgun genome sequence of Phaeospirillum photometricum DSM 122.</title>
        <authorList>
            <person name="Duquesne K."/>
            <person name="Sturgis J."/>
        </authorList>
    </citation>
    <scope>NUCLEOTIDE SEQUENCE [LARGE SCALE GENOMIC DNA]</scope>
    <source>
        <strain evidence="5">DSM122</strain>
    </source>
</reference>
<dbReference type="PATRIC" id="fig|1150469.3.peg.2983"/>
<dbReference type="EMBL" id="HE663493">
    <property type="protein sequence ID" value="CCG09249.1"/>
    <property type="molecule type" value="Genomic_DNA"/>
</dbReference>
<dbReference type="Pfam" id="PF19077">
    <property type="entry name" value="Big_13"/>
    <property type="match status" value="1"/>
</dbReference>
<dbReference type="KEGG" id="rpm:RSPPHO_02623"/>
<feature type="domain" description="DUF4347" evidence="2">
    <location>
        <begin position="78"/>
        <end position="236"/>
    </location>
</feature>